<feature type="domain" description="Peptidase M12B" evidence="9">
    <location>
        <begin position="64"/>
        <end position="231"/>
    </location>
</feature>
<dbReference type="SMART" id="SM00050">
    <property type="entry name" value="DISIN"/>
    <property type="match status" value="1"/>
</dbReference>
<dbReference type="Pfam" id="PF08516">
    <property type="entry name" value="ADAM_CR"/>
    <property type="match status" value="1"/>
</dbReference>
<dbReference type="Pfam" id="PF01421">
    <property type="entry name" value="Reprolysin"/>
    <property type="match status" value="1"/>
</dbReference>
<proteinExistence type="predicted"/>
<feature type="disulfide bond" evidence="7">
    <location>
        <begin position="146"/>
        <end position="226"/>
    </location>
</feature>
<evidence type="ECO:0000256" key="5">
    <source>
        <dbReference type="ARBA" id="ARBA00023157"/>
    </source>
</evidence>
<dbReference type="InterPro" id="IPR034027">
    <property type="entry name" value="Reprolysin_adamalysin"/>
</dbReference>
<dbReference type="FunFam" id="3.40.390.10:FF:000002">
    <property type="entry name" value="Disintegrin and metalloproteinase domain-containing protein 22"/>
    <property type="match status" value="1"/>
</dbReference>
<dbReference type="InterPro" id="IPR006586">
    <property type="entry name" value="ADAM_Cys-rich"/>
</dbReference>
<keyword evidence="4 7" id="KW-0862">Zinc</keyword>
<dbReference type="GO" id="GO:0004222">
    <property type="term" value="F:metalloendopeptidase activity"/>
    <property type="evidence" value="ECO:0007669"/>
    <property type="project" value="InterPro"/>
</dbReference>
<dbReference type="SUPFAM" id="SSF55486">
    <property type="entry name" value="Metalloproteases ('zincins'), catalytic domain"/>
    <property type="match status" value="1"/>
</dbReference>
<dbReference type="Ensembl" id="ENSDCDT00010067395.1">
    <property type="protein sequence ID" value="ENSDCDP00010056745.1"/>
    <property type="gene ID" value="ENSDCDG00010032290.1"/>
</dbReference>
<feature type="disulfide bond" evidence="7">
    <location>
        <begin position="185"/>
        <end position="209"/>
    </location>
</feature>
<dbReference type="PROSITE" id="PS50214">
    <property type="entry name" value="DISINTEGRIN_2"/>
    <property type="match status" value="1"/>
</dbReference>
<feature type="domain" description="Disintegrin" evidence="8">
    <location>
        <begin position="237"/>
        <end position="317"/>
    </location>
</feature>
<dbReference type="InterPro" id="IPR036436">
    <property type="entry name" value="Disintegrin_dom_sf"/>
</dbReference>
<evidence type="ECO:0000256" key="2">
    <source>
        <dbReference type="ARBA" id="ARBA00022723"/>
    </source>
</evidence>
<keyword evidence="2 7" id="KW-0479">Metal-binding</keyword>
<dbReference type="PANTHER" id="PTHR11905">
    <property type="entry name" value="ADAM A DISINTEGRIN AND METALLOPROTEASE DOMAIN"/>
    <property type="match status" value="1"/>
</dbReference>
<dbReference type="InterPro" id="IPR024079">
    <property type="entry name" value="MetalloPept_cat_dom_sf"/>
</dbReference>
<dbReference type="Proteomes" id="UP000694580">
    <property type="component" value="Chromosome 3"/>
</dbReference>
<keyword evidence="11" id="KW-1185">Reference proteome</keyword>
<evidence type="ECO:0000259" key="9">
    <source>
        <dbReference type="PROSITE" id="PS50215"/>
    </source>
</evidence>
<dbReference type="Gene3D" id="3.40.390.10">
    <property type="entry name" value="Collagenase (Catalytic Domain)"/>
    <property type="match status" value="1"/>
</dbReference>
<evidence type="ECO:0000256" key="4">
    <source>
        <dbReference type="ARBA" id="ARBA00022833"/>
    </source>
</evidence>
<dbReference type="GO" id="GO:0006508">
    <property type="term" value="P:proteolysis"/>
    <property type="evidence" value="ECO:0007669"/>
    <property type="project" value="InterPro"/>
</dbReference>
<dbReference type="GO" id="GO:0005886">
    <property type="term" value="C:plasma membrane"/>
    <property type="evidence" value="ECO:0007669"/>
    <property type="project" value="TreeGrafter"/>
</dbReference>
<dbReference type="GeneTree" id="ENSGT00940000156716"/>
<accession>A0AAY4EGH2</accession>
<sequence length="361" mass="40207">PPSYMIEPLSGSDTGDHAVFKQNNLFLRPLHCAVTNSSWRHAIPTFSMKRNLRENCVYTLNCSELVKPDEMVYRPLRTIVVLVGLEVWTDEDKISVVPNMGETLDSFTKWRNTVLMSTKQHDNAQLISAIDFDDAKLGTAYMKTICSEYSTGVVQDHSENFIGTAVTLAHEFGHNLGMNHDSNGCKCPESTCIMSATLSSTISREFSSCSIEDYTVFLETTKVLPCLLRYPSVGNVIPVCGNGFLEQGEQCDCGTPEECTSTCCNATLCIKEMPHLHLCLQFAQYTAICRQKKSDCDLPEYCTGASTDCPEDTFMMNGTPCNNQTGYCYNKDCPLLVDQCTAMWGISESNAPQKLLENHFR</sequence>
<feature type="binding site" evidence="7">
    <location>
        <position position="174"/>
    </location>
    <ligand>
        <name>Zn(2+)</name>
        <dbReference type="ChEBI" id="CHEBI:29105"/>
        <note>catalytic</note>
    </ligand>
</feature>
<dbReference type="PANTHER" id="PTHR11905:SF32">
    <property type="entry name" value="DISINTEGRIN AND METALLOPROTEINASE DOMAIN-CONTAINING PROTEIN 28"/>
    <property type="match status" value="1"/>
</dbReference>
<reference evidence="10" key="3">
    <citation type="submission" date="2025-09" db="UniProtKB">
        <authorList>
            <consortium name="Ensembl"/>
        </authorList>
    </citation>
    <scope>IDENTIFICATION</scope>
</reference>
<evidence type="ECO:0000256" key="3">
    <source>
        <dbReference type="ARBA" id="ARBA00022801"/>
    </source>
</evidence>
<evidence type="ECO:0000313" key="10">
    <source>
        <dbReference type="Ensembl" id="ENSDCDP00010056745.1"/>
    </source>
</evidence>
<keyword evidence="5 7" id="KW-1015">Disulfide bond</keyword>
<evidence type="ECO:0000256" key="7">
    <source>
        <dbReference type="PROSITE-ProRule" id="PRU00276"/>
    </source>
</evidence>
<name>A0AAY4EGH2_9TELE</name>
<evidence type="ECO:0000259" key="8">
    <source>
        <dbReference type="PROSITE" id="PS50214"/>
    </source>
</evidence>
<organism evidence="10 11">
    <name type="scientific">Denticeps clupeoides</name>
    <name type="common">denticle herring</name>
    <dbReference type="NCBI Taxonomy" id="299321"/>
    <lineage>
        <taxon>Eukaryota</taxon>
        <taxon>Metazoa</taxon>
        <taxon>Chordata</taxon>
        <taxon>Craniata</taxon>
        <taxon>Vertebrata</taxon>
        <taxon>Euteleostomi</taxon>
        <taxon>Actinopterygii</taxon>
        <taxon>Neopterygii</taxon>
        <taxon>Teleostei</taxon>
        <taxon>Clupei</taxon>
        <taxon>Clupeiformes</taxon>
        <taxon>Denticipitoidei</taxon>
        <taxon>Denticipitidae</taxon>
        <taxon>Denticeps</taxon>
    </lineage>
</organism>
<reference evidence="10 11" key="1">
    <citation type="submission" date="2020-06" db="EMBL/GenBank/DDBJ databases">
        <authorList>
            <consortium name="Wellcome Sanger Institute Data Sharing"/>
        </authorList>
    </citation>
    <scope>NUCLEOTIDE SEQUENCE [LARGE SCALE GENOMIC DNA]</scope>
</reference>
<feature type="disulfide bond" evidence="7">
    <location>
        <begin position="187"/>
        <end position="192"/>
    </location>
</feature>
<dbReference type="GO" id="GO:0046872">
    <property type="term" value="F:metal ion binding"/>
    <property type="evidence" value="ECO:0007669"/>
    <property type="project" value="UniProtKB-KW"/>
</dbReference>
<feature type="binding site" evidence="7">
    <location>
        <position position="180"/>
    </location>
    <ligand>
        <name>Zn(2+)</name>
        <dbReference type="ChEBI" id="CHEBI:29105"/>
        <note>catalytic</note>
    </ligand>
</feature>
<gene>
    <name evidence="10" type="primary">ADAM28</name>
</gene>
<dbReference type="Pfam" id="PF00200">
    <property type="entry name" value="Disintegrin"/>
    <property type="match status" value="1"/>
</dbReference>
<dbReference type="SUPFAM" id="SSF57552">
    <property type="entry name" value="Blood coagulation inhibitor (disintegrin)"/>
    <property type="match status" value="1"/>
</dbReference>
<keyword evidence="3" id="KW-0378">Hydrolase</keyword>
<feature type="binding site" evidence="7">
    <location>
        <position position="170"/>
    </location>
    <ligand>
        <name>Zn(2+)</name>
        <dbReference type="ChEBI" id="CHEBI:29105"/>
        <note>catalytic</note>
    </ligand>
</feature>
<feature type="active site" evidence="7">
    <location>
        <position position="171"/>
    </location>
</feature>
<protein>
    <submittedName>
        <fullName evidence="10">Uncharacterized protein</fullName>
    </submittedName>
</protein>
<reference evidence="10" key="2">
    <citation type="submission" date="2025-08" db="UniProtKB">
        <authorList>
            <consortium name="Ensembl"/>
        </authorList>
    </citation>
    <scope>IDENTIFICATION</scope>
</reference>
<dbReference type="PROSITE" id="PS50215">
    <property type="entry name" value="ADAM_MEPRO"/>
    <property type="match status" value="1"/>
</dbReference>
<dbReference type="Gene3D" id="4.10.70.10">
    <property type="entry name" value="Disintegrin domain"/>
    <property type="match status" value="1"/>
</dbReference>
<dbReference type="InterPro" id="IPR001762">
    <property type="entry name" value="Disintegrin_dom"/>
</dbReference>
<comment type="cofactor">
    <cofactor evidence="1">
        <name>Zn(2+)</name>
        <dbReference type="ChEBI" id="CHEBI:29105"/>
    </cofactor>
</comment>
<dbReference type="InterPro" id="IPR001590">
    <property type="entry name" value="Peptidase_M12B"/>
</dbReference>
<evidence type="ECO:0000313" key="11">
    <source>
        <dbReference type="Proteomes" id="UP000694580"/>
    </source>
</evidence>
<evidence type="ECO:0000256" key="1">
    <source>
        <dbReference type="ARBA" id="ARBA00001947"/>
    </source>
</evidence>
<evidence type="ECO:0000256" key="6">
    <source>
        <dbReference type="PROSITE-ProRule" id="PRU00068"/>
    </source>
</evidence>
<dbReference type="AlphaFoldDB" id="A0AAY4EGH2"/>
<feature type="disulfide bond" evidence="6">
    <location>
        <begin position="289"/>
        <end position="309"/>
    </location>
</feature>
<dbReference type="CDD" id="cd04269">
    <property type="entry name" value="ZnMc_adamalysin_II_like"/>
    <property type="match status" value="1"/>
</dbReference>